<sequence>MNASTSASASPDKAAIQRASKSSTEAITGDRNFVYDDNAPSSQESSTSFNSLTEDFLYEIEGSICASPIDSSITLSSFELDSVDTGDVVVQANGVEWLIRICFCDSASCCGKTVARLESGDRNLVRKSAWRKRVYAKDHVEDVEEDCIVQS</sequence>
<organism evidence="1 2">
    <name type="scientific">Alternaria gaisen</name>
    <dbReference type="NCBI Taxonomy" id="167740"/>
    <lineage>
        <taxon>Eukaryota</taxon>
        <taxon>Fungi</taxon>
        <taxon>Dikarya</taxon>
        <taxon>Ascomycota</taxon>
        <taxon>Pezizomycotina</taxon>
        <taxon>Dothideomycetes</taxon>
        <taxon>Pleosporomycetidae</taxon>
        <taxon>Pleosporales</taxon>
        <taxon>Pleosporineae</taxon>
        <taxon>Pleosporaceae</taxon>
        <taxon>Alternaria</taxon>
        <taxon>Alternaria sect. Alternaria</taxon>
    </lineage>
</organism>
<dbReference type="Proteomes" id="UP000293547">
    <property type="component" value="Unassembled WGS sequence"/>
</dbReference>
<accession>A0ACB6FT91</accession>
<dbReference type="EMBL" id="PDWZ02000003">
    <property type="protein sequence ID" value="KAB2107614.1"/>
    <property type="molecule type" value="Genomic_DNA"/>
</dbReference>
<evidence type="ECO:0000313" key="1">
    <source>
        <dbReference type="EMBL" id="KAB2107614.1"/>
    </source>
</evidence>
<proteinExistence type="predicted"/>
<comment type="caution">
    <text evidence="1">The sequence shown here is derived from an EMBL/GenBank/DDBJ whole genome shotgun (WGS) entry which is preliminary data.</text>
</comment>
<keyword evidence="2" id="KW-1185">Reference proteome</keyword>
<protein>
    <submittedName>
        <fullName evidence="1">Uncharacterized protein</fullName>
    </submittedName>
</protein>
<evidence type="ECO:0000313" key="2">
    <source>
        <dbReference type="Proteomes" id="UP000293547"/>
    </source>
</evidence>
<name>A0ACB6FT91_9PLEO</name>
<reference evidence="1 2" key="1">
    <citation type="journal article" date="2019" name="bioRxiv">
        <title>Genomics, evolutionary history and diagnostics of the Alternaria alternata species group including apple and Asian pear pathotypes.</title>
        <authorList>
            <person name="Armitage A.D."/>
            <person name="Cockerton H.M."/>
            <person name="Sreenivasaprasad S."/>
            <person name="Woodhall J.W."/>
            <person name="Lane C.R."/>
            <person name="Harrison R.J."/>
            <person name="Clarkson J.P."/>
        </authorList>
    </citation>
    <scope>NUCLEOTIDE SEQUENCE [LARGE SCALE GENOMIC DNA]</scope>
    <source>
        <strain evidence="1 2">FERA 650</strain>
    </source>
</reference>
<gene>
    <name evidence="1" type="ORF">AG0111_0g4551</name>
</gene>